<reference evidence="1 2" key="1">
    <citation type="journal article" date="2019" name="Emerg. Microbes Infect.">
        <title>Comprehensive subspecies identification of 175 nontuberculous mycobacteria species based on 7547 genomic profiles.</title>
        <authorList>
            <person name="Matsumoto Y."/>
            <person name="Kinjo T."/>
            <person name="Motooka D."/>
            <person name="Nabeya D."/>
            <person name="Jung N."/>
            <person name="Uechi K."/>
            <person name="Horii T."/>
            <person name="Iida T."/>
            <person name="Fujita J."/>
            <person name="Nakamura S."/>
        </authorList>
    </citation>
    <scope>NUCLEOTIDE SEQUENCE [LARGE SCALE GENOMIC DNA]</scope>
    <source>
        <strain evidence="1 2">JCM 12688</strain>
    </source>
</reference>
<dbReference type="Proteomes" id="UP000466187">
    <property type="component" value="Chromosome"/>
</dbReference>
<organism evidence="1 2">
    <name type="scientific">Mycolicibacterium gadium</name>
    <name type="common">Mycobacterium gadium</name>
    <dbReference type="NCBI Taxonomy" id="1794"/>
    <lineage>
        <taxon>Bacteria</taxon>
        <taxon>Bacillati</taxon>
        <taxon>Actinomycetota</taxon>
        <taxon>Actinomycetes</taxon>
        <taxon>Mycobacteriales</taxon>
        <taxon>Mycobacteriaceae</taxon>
        <taxon>Mycolicibacterium</taxon>
    </lineage>
</organism>
<accession>A0A7I7WJH8</accession>
<sequence>MGDTALRSFVFAVEFAVGEPERVWPVLTHHEENLRELGAHYAFIYESIVEAGRVLVVIGVRTREPLLDFLRSPQLFEWFDAVGLDDLPAVFAGEAVARFDIGEAPAPGTEIVVAAVTPVEDVDGFIARVRASLFKFGRAGIRRTLVYRAFDTPHEVMFLQQLADPDKALVWVEHSEVAASWLTAAGVGAYPPVFVGRFVNAMRPAQTSGTDLH</sequence>
<evidence type="ECO:0000313" key="1">
    <source>
        <dbReference type="EMBL" id="BBZ17796.1"/>
    </source>
</evidence>
<protein>
    <recommendedName>
        <fullName evidence="3">Fatty-acid--CoA ligase</fullName>
    </recommendedName>
</protein>
<evidence type="ECO:0000313" key="2">
    <source>
        <dbReference type="Proteomes" id="UP000466187"/>
    </source>
</evidence>
<dbReference type="EMBL" id="AP022608">
    <property type="protein sequence ID" value="BBZ17796.1"/>
    <property type="molecule type" value="Genomic_DNA"/>
</dbReference>
<dbReference type="KEGG" id="mgad:MGAD_21310"/>
<proteinExistence type="predicted"/>
<name>A0A7I7WJH8_MYCGU</name>
<dbReference type="AlphaFoldDB" id="A0A7I7WJH8"/>
<evidence type="ECO:0008006" key="3">
    <source>
        <dbReference type="Google" id="ProtNLM"/>
    </source>
</evidence>
<gene>
    <name evidence="1" type="ORF">MGAD_21310</name>
</gene>